<reference evidence="1 2" key="1">
    <citation type="submission" date="2018-05" db="EMBL/GenBank/DDBJ databases">
        <title>Genomic Encyclopedia of Type Strains, Phase IV (KMG-IV): sequencing the most valuable type-strain genomes for metagenomic binning, comparative biology and taxonomic classification.</title>
        <authorList>
            <person name="Goeker M."/>
        </authorList>
    </citation>
    <scope>NUCLEOTIDE SEQUENCE [LARGE SCALE GENOMIC DNA]</scope>
    <source>
        <strain evidence="1 2">DSM 19792</strain>
    </source>
</reference>
<dbReference type="InterPro" id="IPR011044">
    <property type="entry name" value="Quino_amine_DH_bsu"/>
</dbReference>
<accession>A0A318J8A6</accession>
<dbReference type="EMBL" id="QJKB01000005">
    <property type="protein sequence ID" value="PXX42666.1"/>
    <property type="molecule type" value="Genomic_DNA"/>
</dbReference>
<sequence length="373" mass="40862">MRIRQLTDPENGKNWSSYCEGANVRVRTGAPGKEKESDKPQDNPDAALAWAEKEEWSRIKKGFVLDQAGAQAGEPRLHRLRSKAYTGALPIADVDGQLLCNSFDDTRPGDCLYLLDASGKKTALPDLPQHRMVWKAIYLPAMQRLLIKADHQVLSWAKGDTAYTILSAPNPHPVSCLDAQANLAVWYAEPNLVVTDLNSGLQLLDIPLPYELHGGHSPQMEAALSPDGDTIAYCARAGEIVLLDIATGKVRANIAGDFKMITLLRYTPDGRYLIAEAAYGNASHLCFDMQSMSLRAGWPASSFDGRTSIALSPDGKLCAIANRNKMQIYDFATLECTLSFRIEHVVKRCSIGWVGQYLGVQTDYGCASLYALG</sequence>
<keyword evidence="2" id="KW-1185">Reference proteome</keyword>
<name>A0A318J8A6_9BURK</name>
<dbReference type="RefSeq" id="WP_110256196.1">
    <property type="nucleotide sequence ID" value="NZ_QJKB01000005.1"/>
</dbReference>
<organism evidence="1 2">
    <name type="scientific">Undibacterium pigrum</name>
    <dbReference type="NCBI Taxonomy" id="401470"/>
    <lineage>
        <taxon>Bacteria</taxon>
        <taxon>Pseudomonadati</taxon>
        <taxon>Pseudomonadota</taxon>
        <taxon>Betaproteobacteria</taxon>
        <taxon>Burkholderiales</taxon>
        <taxon>Oxalobacteraceae</taxon>
        <taxon>Undibacterium</taxon>
    </lineage>
</organism>
<dbReference type="Proteomes" id="UP000247792">
    <property type="component" value="Unassembled WGS sequence"/>
</dbReference>
<dbReference type="OrthoDB" id="9149857at2"/>
<comment type="caution">
    <text evidence="1">The sequence shown here is derived from an EMBL/GenBank/DDBJ whole genome shotgun (WGS) entry which is preliminary data.</text>
</comment>
<dbReference type="Gene3D" id="2.130.10.10">
    <property type="entry name" value="YVTN repeat-like/Quinoprotein amine dehydrogenase"/>
    <property type="match status" value="1"/>
</dbReference>
<dbReference type="AlphaFoldDB" id="A0A318J8A6"/>
<dbReference type="InterPro" id="IPR015943">
    <property type="entry name" value="WD40/YVTN_repeat-like_dom_sf"/>
</dbReference>
<evidence type="ECO:0000313" key="2">
    <source>
        <dbReference type="Proteomes" id="UP000247792"/>
    </source>
</evidence>
<protein>
    <submittedName>
        <fullName evidence="1">WD40 repeat protein</fullName>
    </submittedName>
</protein>
<dbReference type="SUPFAM" id="SSF50969">
    <property type="entry name" value="YVTN repeat-like/Quinoprotein amine dehydrogenase"/>
    <property type="match status" value="1"/>
</dbReference>
<proteinExistence type="predicted"/>
<evidence type="ECO:0000313" key="1">
    <source>
        <dbReference type="EMBL" id="PXX42666.1"/>
    </source>
</evidence>
<dbReference type="InterPro" id="IPR011659">
    <property type="entry name" value="WD40"/>
</dbReference>
<dbReference type="Pfam" id="PF07676">
    <property type="entry name" value="PD40"/>
    <property type="match status" value="1"/>
</dbReference>
<gene>
    <name evidence="1" type="ORF">DFR42_105328</name>
</gene>